<evidence type="ECO:0000313" key="1">
    <source>
        <dbReference type="EMBL" id="KAF2801342.1"/>
    </source>
</evidence>
<reference evidence="3" key="2">
    <citation type="submission" date="2020-04" db="EMBL/GenBank/DDBJ databases">
        <authorList>
            <consortium name="NCBI Genome Project"/>
        </authorList>
    </citation>
    <scope>NUCLEOTIDE SEQUENCE</scope>
    <source>
        <strain evidence="3">CBS 304.34</strain>
    </source>
</reference>
<dbReference type="OrthoDB" id="3261222at2759"/>
<gene>
    <name evidence="1 3" type="ORF">BDZ99DRAFT_350465</name>
</gene>
<evidence type="ECO:0000313" key="2">
    <source>
        <dbReference type="Proteomes" id="UP000504636"/>
    </source>
</evidence>
<feature type="non-terminal residue" evidence="1">
    <location>
        <position position="158"/>
    </location>
</feature>
<dbReference type="EMBL" id="MU003732">
    <property type="protein sequence ID" value="KAF2801342.1"/>
    <property type="molecule type" value="Genomic_DNA"/>
</dbReference>
<reference evidence="3" key="3">
    <citation type="submission" date="2025-04" db="UniProtKB">
        <authorList>
            <consortium name="RefSeq"/>
        </authorList>
    </citation>
    <scope>IDENTIFICATION</scope>
    <source>
        <strain evidence="3">CBS 304.34</strain>
    </source>
</reference>
<accession>A0A6A6XXX7</accession>
<dbReference type="GeneID" id="54455398"/>
<sequence>FAPDKYHLIHFTKARKFVNVKATVNIQGFTEGPITDLRMLGVQVDSKLKWGPHINTTKNKATAQMGALTRLTASTWGASFRKARTIYSAVIRPAITYGCTSWYTTPGIKEQISKTKIKQLETAQNQCLCAILGAYKTTSIRVMEHETLCPLLRLKLEE</sequence>
<organism evidence="1">
    <name type="scientific">Mytilinidion resinicola</name>
    <dbReference type="NCBI Taxonomy" id="574789"/>
    <lineage>
        <taxon>Eukaryota</taxon>
        <taxon>Fungi</taxon>
        <taxon>Dikarya</taxon>
        <taxon>Ascomycota</taxon>
        <taxon>Pezizomycotina</taxon>
        <taxon>Dothideomycetes</taxon>
        <taxon>Pleosporomycetidae</taxon>
        <taxon>Mytilinidiales</taxon>
        <taxon>Mytilinidiaceae</taxon>
        <taxon>Mytilinidion</taxon>
    </lineage>
</organism>
<dbReference type="RefSeq" id="XP_033568306.1">
    <property type="nucleotide sequence ID" value="XM_033714505.1"/>
</dbReference>
<protein>
    <submittedName>
        <fullName evidence="1 3">Uncharacterized protein</fullName>
    </submittedName>
</protein>
<reference evidence="1 3" key="1">
    <citation type="journal article" date="2020" name="Stud. Mycol.">
        <title>101 Dothideomycetes genomes: a test case for predicting lifestyles and emergence of pathogens.</title>
        <authorList>
            <person name="Haridas S."/>
            <person name="Albert R."/>
            <person name="Binder M."/>
            <person name="Bloem J."/>
            <person name="Labutti K."/>
            <person name="Salamov A."/>
            <person name="Andreopoulos B."/>
            <person name="Baker S."/>
            <person name="Barry K."/>
            <person name="Bills G."/>
            <person name="Bluhm B."/>
            <person name="Cannon C."/>
            <person name="Castanera R."/>
            <person name="Culley D."/>
            <person name="Daum C."/>
            <person name="Ezra D."/>
            <person name="Gonzalez J."/>
            <person name="Henrissat B."/>
            <person name="Kuo A."/>
            <person name="Liang C."/>
            <person name="Lipzen A."/>
            <person name="Lutzoni F."/>
            <person name="Magnuson J."/>
            <person name="Mondo S."/>
            <person name="Nolan M."/>
            <person name="Ohm R."/>
            <person name="Pangilinan J."/>
            <person name="Park H.-J."/>
            <person name="Ramirez L."/>
            <person name="Alfaro M."/>
            <person name="Sun H."/>
            <person name="Tritt A."/>
            <person name="Yoshinaga Y."/>
            <person name="Zwiers L.-H."/>
            <person name="Turgeon B."/>
            <person name="Goodwin S."/>
            <person name="Spatafora J."/>
            <person name="Crous P."/>
            <person name="Grigoriev I."/>
        </authorList>
    </citation>
    <scope>NUCLEOTIDE SEQUENCE</scope>
    <source>
        <strain evidence="1 3">CBS 304.34</strain>
    </source>
</reference>
<dbReference type="PANTHER" id="PTHR33481">
    <property type="entry name" value="REVERSE TRANSCRIPTASE"/>
    <property type="match status" value="1"/>
</dbReference>
<evidence type="ECO:0000313" key="3">
    <source>
        <dbReference type="RefSeq" id="XP_033568306.1"/>
    </source>
</evidence>
<dbReference type="Proteomes" id="UP000504636">
    <property type="component" value="Unplaced"/>
</dbReference>
<proteinExistence type="predicted"/>
<keyword evidence="2" id="KW-1185">Reference proteome</keyword>
<feature type="non-terminal residue" evidence="1">
    <location>
        <position position="1"/>
    </location>
</feature>
<dbReference type="AlphaFoldDB" id="A0A6A6XXX7"/>
<dbReference type="PANTHER" id="PTHR33481:SF1">
    <property type="entry name" value="ENDONUCLEASE_EXONUCLEASE_PHOSPHATASE DOMAIN-CONTAINING PROTEIN-RELATED"/>
    <property type="match status" value="1"/>
</dbReference>
<name>A0A6A6XXX7_9PEZI</name>